<dbReference type="EMBL" id="JAATJB010000001">
    <property type="protein sequence ID" value="NJB95845.1"/>
    <property type="molecule type" value="Genomic_DNA"/>
</dbReference>
<name>A0A7X5XVN7_9SPHN</name>
<reference evidence="2 3" key="1">
    <citation type="submission" date="2020-03" db="EMBL/GenBank/DDBJ databases">
        <title>Genomic Encyclopedia of Type Strains, Phase IV (KMG-IV): sequencing the most valuable type-strain genomes for metagenomic binning, comparative biology and taxonomic classification.</title>
        <authorList>
            <person name="Goeker M."/>
        </authorList>
    </citation>
    <scope>NUCLEOTIDE SEQUENCE [LARGE SCALE GENOMIC DNA]</scope>
    <source>
        <strain evidence="2 3">DSM 7225</strain>
    </source>
</reference>
<keyword evidence="1" id="KW-0732">Signal</keyword>
<evidence type="ECO:0000313" key="2">
    <source>
        <dbReference type="EMBL" id="NJB95845.1"/>
    </source>
</evidence>
<feature type="chain" id="PRO_5031301415" description="Argininosuccinate lyase" evidence="1">
    <location>
        <begin position="22"/>
        <end position="122"/>
    </location>
</feature>
<evidence type="ECO:0008006" key="4">
    <source>
        <dbReference type="Google" id="ProtNLM"/>
    </source>
</evidence>
<sequence>MKKLALIVSAAILAAAGPALADEWDFMLTNATGKLITKIEVAPAGSGSWVDNKVDAELNKDGKVKPGARTTVHFEKAASACKFDLRATFEDKTDAVWPNINLCDNSYVTVAFTGDKPTFKAN</sequence>
<comment type="caution">
    <text evidence="2">The sequence shown here is derived from an EMBL/GenBank/DDBJ whole genome shotgun (WGS) entry which is preliminary data.</text>
</comment>
<accession>A0A7X5XVN7</accession>
<dbReference type="AlphaFoldDB" id="A0A7X5XVN7"/>
<evidence type="ECO:0000313" key="3">
    <source>
        <dbReference type="Proteomes" id="UP000531251"/>
    </source>
</evidence>
<organism evidence="2 3">
    <name type="scientific">Sphingomonas trueperi</name>
    <dbReference type="NCBI Taxonomy" id="53317"/>
    <lineage>
        <taxon>Bacteria</taxon>
        <taxon>Pseudomonadati</taxon>
        <taxon>Pseudomonadota</taxon>
        <taxon>Alphaproteobacteria</taxon>
        <taxon>Sphingomonadales</taxon>
        <taxon>Sphingomonadaceae</taxon>
        <taxon>Sphingomonas</taxon>
    </lineage>
</organism>
<dbReference type="RefSeq" id="WP_125975547.1">
    <property type="nucleotide sequence ID" value="NZ_BAAADY010000008.1"/>
</dbReference>
<gene>
    <name evidence="2" type="ORF">GGR89_000137</name>
</gene>
<dbReference type="Proteomes" id="UP000531251">
    <property type="component" value="Unassembled WGS sequence"/>
</dbReference>
<feature type="signal peptide" evidence="1">
    <location>
        <begin position="1"/>
        <end position="21"/>
    </location>
</feature>
<protein>
    <recommendedName>
        <fullName evidence="4">Argininosuccinate lyase</fullName>
    </recommendedName>
</protein>
<proteinExistence type="predicted"/>
<evidence type="ECO:0000256" key="1">
    <source>
        <dbReference type="SAM" id="SignalP"/>
    </source>
</evidence>
<keyword evidence="3" id="KW-1185">Reference proteome</keyword>